<accession>A0A381P864</accession>
<dbReference type="AlphaFoldDB" id="A0A381P864"/>
<feature type="domain" description="Nucleotidyl transferase" evidence="1">
    <location>
        <begin position="6"/>
        <end position="152"/>
    </location>
</feature>
<proteinExistence type="predicted"/>
<dbReference type="EMBL" id="UINC01000908">
    <property type="protein sequence ID" value="SUZ63121.1"/>
    <property type="molecule type" value="Genomic_DNA"/>
</dbReference>
<dbReference type="SUPFAM" id="SSF53448">
    <property type="entry name" value="Nucleotide-diphospho-sugar transferases"/>
    <property type="match status" value="1"/>
</dbReference>
<dbReference type="Pfam" id="PF00483">
    <property type="entry name" value="NTP_transferase"/>
    <property type="match status" value="1"/>
</dbReference>
<sequence length="303" mass="34840">MKTSLLILAGGLGSRYGGLKQVDGFGPNNESILDYSIYDAIKSGFEKIVILTTNELKGYFEKKYADFFKCYPKITHHIVNQDPRYGLKNFNLPKNRIKPWGTGHAILCCENVINEPFAVINADDFYGRGAYKKIHDILNNIKKNDFEACIISYLLKNTLSENGSVTRGVCKTSKNKLIEINETFNIKKNHKTRVIIGTSEDNKKITLEDITEVSMNLMGFKNNFFNILNKEFDKFLTTYINHETKEFLLPSIVNKLISTNANVYIETTDEKWFGITFKEDKKFVKGKIKKLIKEKIYPTPLWK</sequence>
<protein>
    <recommendedName>
        <fullName evidence="1">Nucleotidyl transferase domain-containing protein</fullName>
    </recommendedName>
</protein>
<dbReference type="InterPro" id="IPR005835">
    <property type="entry name" value="NTP_transferase_dom"/>
</dbReference>
<gene>
    <name evidence="2" type="ORF">METZ01_LOCUS15975</name>
</gene>
<organism evidence="2">
    <name type="scientific">marine metagenome</name>
    <dbReference type="NCBI Taxonomy" id="408172"/>
    <lineage>
        <taxon>unclassified sequences</taxon>
        <taxon>metagenomes</taxon>
        <taxon>ecological metagenomes</taxon>
    </lineage>
</organism>
<name>A0A381P864_9ZZZZ</name>
<evidence type="ECO:0000259" key="1">
    <source>
        <dbReference type="Pfam" id="PF00483"/>
    </source>
</evidence>
<dbReference type="Gene3D" id="3.90.550.10">
    <property type="entry name" value="Spore Coat Polysaccharide Biosynthesis Protein SpsA, Chain A"/>
    <property type="match status" value="1"/>
</dbReference>
<reference evidence="2" key="1">
    <citation type="submission" date="2018-05" db="EMBL/GenBank/DDBJ databases">
        <authorList>
            <person name="Lanie J.A."/>
            <person name="Ng W.-L."/>
            <person name="Kazmierczak K.M."/>
            <person name="Andrzejewski T.M."/>
            <person name="Davidsen T.M."/>
            <person name="Wayne K.J."/>
            <person name="Tettelin H."/>
            <person name="Glass J.I."/>
            <person name="Rusch D."/>
            <person name="Podicherti R."/>
            <person name="Tsui H.-C.T."/>
            <person name="Winkler M.E."/>
        </authorList>
    </citation>
    <scope>NUCLEOTIDE SEQUENCE</scope>
</reference>
<evidence type="ECO:0000313" key="2">
    <source>
        <dbReference type="EMBL" id="SUZ63121.1"/>
    </source>
</evidence>
<dbReference type="InterPro" id="IPR029044">
    <property type="entry name" value="Nucleotide-diphossugar_trans"/>
</dbReference>